<dbReference type="OrthoDB" id="9814487at2"/>
<dbReference type="CDD" id="cd06464">
    <property type="entry name" value="ACD_sHsps-like"/>
    <property type="match status" value="1"/>
</dbReference>
<dbReference type="PROSITE" id="PS01031">
    <property type="entry name" value="SHSP"/>
    <property type="match status" value="1"/>
</dbReference>
<name>A0A3D9B4M4_9FLAO</name>
<dbReference type="AlphaFoldDB" id="A0A3D9B4M4"/>
<evidence type="ECO:0000256" key="2">
    <source>
        <dbReference type="RuleBase" id="RU003616"/>
    </source>
</evidence>
<dbReference type="Gene3D" id="2.60.40.790">
    <property type="match status" value="1"/>
</dbReference>
<reference evidence="4 5" key="1">
    <citation type="submission" date="2018-06" db="EMBL/GenBank/DDBJ databases">
        <title>Novel Chryseobacterium species.</title>
        <authorList>
            <person name="Newman J."/>
            <person name="Hugo C."/>
            <person name="Oosthuizen L."/>
            <person name="Charimba G."/>
        </authorList>
    </citation>
    <scope>NUCLEOTIDE SEQUENCE [LARGE SCALE GENOMIC DNA]</scope>
    <source>
        <strain evidence="4 5">7_F195</strain>
    </source>
</reference>
<dbReference type="RefSeq" id="WP_115927772.1">
    <property type="nucleotide sequence ID" value="NZ_QNVV01000005.1"/>
</dbReference>
<dbReference type="InterPro" id="IPR008978">
    <property type="entry name" value="HSP20-like_chaperone"/>
</dbReference>
<dbReference type="PANTHER" id="PTHR11527">
    <property type="entry name" value="HEAT-SHOCK PROTEIN 20 FAMILY MEMBER"/>
    <property type="match status" value="1"/>
</dbReference>
<evidence type="ECO:0000259" key="3">
    <source>
        <dbReference type="PROSITE" id="PS01031"/>
    </source>
</evidence>
<dbReference type="EMBL" id="QNVV01000005">
    <property type="protein sequence ID" value="REC48268.1"/>
    <property type="molecule type" value="Genomic_DNA"/>
</dbReference>
<dbReference type="Pfam" id="PF00011">
    <property type="entry name" value="HSP20"/>
    <property type="match status" value="1"/>
</dbReference>
<sequence length="156" mass="18303">MYTQHNTTQHPFEKFRQCGGFEKTNFGRKFRDHFMAGNHPLKDMFDRKINNYKPVNIIESDGHFTVQLFAAGLKKELFKVAIKDQVLTISYTQDDESTDSHIVYQEFYEGSFERRFQLTDKVFDDQVSAMYENGVLTVVLPKNPDKNKPEQNVDIH</sequence>
<dbReference type="InterPro" id="IPR002068">
    <property type="entry name" value="A-crystallin/Hsp20_dom"/>
</dbReference>
<comment type="caution">
    <text evidence="4">The sequence shown here is derived from an EMBL/GenBank/DDBJ whole genome shotgun (WGS) entry which is preliminary data.</text>
</comment>
<gene>
    <name evidence="4" type="ORF">DRF67_07995</name>
</gene>
<dbReference type="Proteomes" id="UP000256257">
    <property type="component" value="Unassembled WGS sequence"/>
</dbReference>
<evidence type="ECO:0000313" key="5">
    <source>
        <dbReference type="Proteomes" id="UP000256257"/>
    </source>
</evidence>
<dbReference type="InterPro" id="IPR031107">
    <property type="entry name" value="Small_HSP"/>
</dbReference>
<proteinExistence type="inferred from homology"/>
<organism evidence="4 5">
    <name type="scientific">Chryseobacterium pennipullorum</name>
    <dbReference type="NCBI Taxonomy" id="2258963"/>
    <lineage>
        <taxon>Bacteria</taxon>
        <taxon>Pseudomonadati</taxon>
        <taxon>Bacteroidota</taxon>
        <taxon>Flavobacteriia</taxon>
        <taxon>Flavobacteriales</taxon>
        <taxon>Weeksellaceae</taxon>
        <taxon>Chryseobacterium group</taxon>
        <taxon>Chryseobacterium</taxon>
    </lineage>
</organism>
<evidence type="ECO:0000313" key="4">
    <source>
        <dbReference type="EMBL" id="REC48268.1"/>
    </source>
</evidence>
<evidence type="ECO:0000256" key="1">
    <source>
        <dbReference type="PROSITE-ProRule" id="PRU00285"/>
    </source>
</evidence>
<comment type="similarity">
    <text evidence="1 2">Belongs to the small heat shock protein (HSP20) family.</text>
</comment>
<protein>
    <submittedName>
        <fullName evidence="4">Hsp20/alpha crystallin family protein</fullName>
    </submittedName>
</protein>
<feature type="domain" description="SHSP" evidence="3">
    <location>
        <begin position="46"/>
        <end position="156"/>
    </location>
</feature>
<keyword evidence="5" id="KW-1185">Reference proteome</keyword>
<dbReference type="SUPFAM" id="SSF49764">
    <property type="entry name" value="HSP20-like chaperones"/>
    <property type="match status" value="1"/>
</dbReference>
<accession>A0A3D9B4M4</accession>